<reference evidence="2" key="1">
    <citation type="journal article" date="2020" name="mSystems">
        <title>Genome- and Community-Level Interaction Insights into Carbon Utilization and Element Cycling Functions of Hydrothermarchaeota in Hydrothermal Sediment.</title>
        <authorList>
            <person name="Zhou Z."/>
            <person name="Liu Y."/>
            <person name="Xu W."/>
            <person name="Pan J."/>
            <person name="Luo Z.H."/>
            <person name="Li M."/>
        </authorList>
    </citation>
    <scope>NUCLEOTIDE SEQUENCE [LARGE SCALE GENOMIC DNA]</scope>
    <source>
        <strain evidence="2">SpSt-767</strain>
    </source>
</reference>
<sequence>MGGELIEIEKNAGCQAVLTYLQDYTKKVRDIQEKYAFSNRDIMSPRLIDNPKLSLEEMAALEELKRKLDHIINEVAERVEKHRISSYDDYTQRYELNAYDKLRVNSLVSSVRDINKSIQKIKFTVETFSRCNKYVINTLDECIKMGDLSKSRVMVLGNMLLIYELANYMISFLEKFKLDGFDDILQLSQKELEKINRTMQDLQKLKLDADNTEIEPEIRQQIFANLADRESSLESFKEEWNKYITGIEGVQERVGSLKKKIPTLKLIRDNAQNQLDFFEIMKIFGVMMVTEAVRKNLDTLEIVALPLDEIELISLPPHKVYTLIGLSQEQGNSQIG</sequence>
<feature type="coiled-coil region" evidence="1">
    <location>
        <begin position="21"/>
        <end position="81"/>
    </location>
</feature>
<comment type="caution">
    <text evidence="2">The sequence shown here is derived from an EMBL/GenBank/DDBJ whole genome shotgun (WGS) entry which is preliminary data.</text>
</comment>
<gene>
    <name evidence="2" type="ORF">ENV52_14795</name>
</gene>
<dbReference type="EMBL" id="DTGR01000227">
    <property type="protein sequence ID" value="HHS30953.1"/>
    <property type="molecule type" value="Genomic_DNA"/>
</dbReference>
<keyword evidence="1" id="KW-0175">Coiled coil</keyword>
<evidence type="ECO:0000256" key="1">
    <source>
        <dbReference type="SAM" id="Coils"/>
    </source>
</evidence>
<feature type="coiled-coil region" evidence="1">
    <location>
        <begin position="185"/>
        <end position="215"/>
    </location>
</feature>
<name>A0A7V6DR29_9BACT</name>
<organism evidence="2">
    <name type="scientific">Desulfobacca acetoxidans</name>
    <dbReference type="NCBI Taxonomy" id="60893"/>
    <lineage>
        <taxon>Bacteria</taxon>
        <taxon>Pseudomonadati</taxon>
        <taxon>Thermodesulfobacteriota</taxon>
        <taxon>Desulfobaccia</taxon>
        <taxon>Desulfobaccales</taxon>
        <taxon>Desulfobaccaceae</taxon>
        <taxon>Desulfobacca</taxon>
    </lineage>
</organism>
<accession>A0A7V6DR29</accession>
<dbReference type="AlphaFoldDB" id="A0A7V6DR29"/>
<protein>
    <submittedName>
        <fullName evidence="2">Uncharacterized protein</fullName>
    </submittedName>
</protein>
<evidence type="ECO:0000313" key="2">
    <source>
        <dbReference type="EMBL" id="HHS30953.1"/>
    </source>
</evidence>
<proteinExistence type="predicted"/>